<feature type="transmembrane region" description="Helical" evidence="7">
    <location>
        <begin position="398"/>
        <end position="422"/>
    </location>
</feature>
<evidence type="ECO:0000313" key="10">
    <source>
        <dbReference type="Proteomes" id="UP000228948"/>
    </source>
</evidence>
<keyword evidence="7" id="KW-0813">Transport</keyword>
<gene>
    <name evidence="9" type="ORF">BG454_02270</name>
</gene>
<protein>
    <recommendedName>
        <fullName evidence="7">TRAP transporter large permease protein</fullName>
    </recommendedName>
</protein>
<sequence>MSIFILILGLVLGAPIAFAILLSLGIFMEFAPAPYHARIVAAEVFRGLNSFPLLAIPLFILAGEVMNASGITHRIIAFSIVIVGRLRAGLALVNIWASVVFAGLSGSAIADTSAIGRVFVPEMEKAGYPRDFAAALTAASSVIGPIIPPSIPVIIYALTVTGVSVPALFLGGVGPGILLAIALSAYVMLTIRRIRPGAATDRAAYDAIPAKFGAILGGFLPLMMPVFVVGSIILGVVTPTEAAAFAVGYALVLGGLIYREVNWRDLPRIFSESMRDSAVILIIMAAVSAGNWLLTYNRIPNMLTDWVMGNIDSTTVFLLMVIVLFLVVGLFLEGIAAMLVLVPILHPIAVSMGVDPTHFGIIVIFNLMIGLITPPLGLCLFVAEGVAKVGMGPLIKRIMPFFLVEVLVLFIITFVPQTVTFLPRALGF</sequence>
<evidence type="ECO:0000256" key="5">
    <source>
        <dbReference type="ARBA" id="ARBA00022989"/>
    </source>
</evidence>
<dbReference type="AlphaFoldDB" id="A0A2K8KAT8"/>
<name>A0A2K8KAT8_9RHOB</name>
<feature type="transmembrane region" description="Helical" evidence="7">
    <location>
        <begin position="99"/>
        <end position="120"/>
    </location>
</feature>
<feature type="transmembrane region" description="Helical" evidence="7">
    <location>
        <begin position="242"/>
        <end position="258"/>
    </location>
</feature>
<comment type="subcellular location">
    <subcellularLocation>
        <location evidence="1 7">Cell inner membrane</location>
        <topology evidence="1 7">Multi-pass membrane protein</topology>
    </subcellularLocation>
</comment>
<dbReference type="InterPro" id="IPR010656">
    <property type="entry name" value="DctM"/>
</dbReference>
<keyword evidence="5 7" id="KW-1133">Transmembrane helix</keyword>
<comment type="caution">
    <text evidence="7">Lacks conserved residue(s) required for the propagation of feature annotation.</text>
</comment>
<dbReference type="STRING" id="441209.GCA_001870665_00772"/>
<accession>A0A2K8KAT8</accession>
<evidence type="ECO:0000256" key="2">
    <source>
        <dbReference type="ARBA" id="ARBA00022475"/>
    </source>
</evidence>
<evidence type="ECO:0000256" key="6">
    <source>
        <dbReference type="ARBA" id="ARBA00023136"/>
    </source>
</evidence>
<dbReference type="KEGG" id="rbg:BG454_02270"/>
<proteinExistence type="inferred from homology"/>
<comment type="function">
    <text evidence="7">Part of the tripartite ATP-independent periplasmic (TRAP) transport system.</text>
</comment>
<keyword evidence="6 7" id="KW-0472">Membrane</keyword>
<dbReference type="GO" id="GO:0022857">
    <property type="term" value="F:transmembrane transporter activity"/>
    <property type="evidence" value="ECO:0007669"/>
    <property type="project" value="UniProtKB-UniRule"/>
</dbReference>
<dbReference type="InterPro" id="IPR004681">
    <property type="entry name" value="TRAP_DctM"/>
</dbReference>
<feature type="transmembrane region" description="Helical" evidence="7">
    <location>
        <begin position="316"/>
        <end position="345"/>
    </location>
</feature>
<dbReference type="OrthoDB" id="9790209at2"/>
<feature type="transmembrane region" description="Helical" evidence="7">
    <location>
        <begin position="278"/>
        <end position="296"/>
    </location>
</feature>
<feature type="transmembrane region" description="Helical" evidence="7">
    <location>
        <begin position="132"/>
        <end position="155"/>
    </location>
</feature>
<evidence type="ECO:0000256" key="7">
    <source>
        <dbReference type="RuleBase" id="RU369079"/>
    </source>
</evidence>
<feature type="transmembrane region" description="Helical" evidence="7">
    <location>
        <begin position="357"/>
        <end position="383"/>
    </location>
</feature>
<keyword evidence="4 7" id="KW-0812">Transmembrane</keyword>
<feature type="transmembrane region" description="Helical" evidence="7">
    <location>
        <begin position="167"/>
        <end position="191"/>
    </location>
</feature>
<dbReference type="RefSeq" id="WP_071479871.1">
    <property type="nucleotide sequence ID" value="NZ_CP024899.1"/>
</dbReference>
<dbReference type="Proteomes" id="UP000228948">
    <property type="component" value="Chromosome"/>
</dbReference>
<feature type="domain" description="TRAP C4-dicarboxylate transport system permease DctM subunit" evidence="8">
    <location>
        <begin position="4"/>
        <end position="417"/>
    </location>
</feature>
<evidence type="ECO:0000259" key="8">
    <source>
        <dbReference type="Pfam" id="PF06808"/>
    </source>
</evidence>
<reference evidence="9 10" key="1">
    <citation type="submission" date="2017-11" db="EMBL/GenBank/DDBJ databases">
        <title>Revised Sequence and Annotation of the Rhodobaca barguzinensis strain alga05 Genome.</title>
        <authorList>
            <person name="Kopejtka K."/>
            <person name="Tomasch J.M."/>
            <person name="Bunk B."/>
            <person name="Koblizek M."/>
        </authorList>
    </citation>
    <scope>NUCLEOTIDE SEQUENCE [LARGE SCALE GENOMIC DNA]</scope>
    <source>
        <strain evidence="10">alga05</strain>
    </source>
</reference>
<comment type="similarity">
    <text evidence="7">Belongs to the TRAP transporter large permease family.</text>
</comment>
<dbReference type="NCBIfam" id="TIGR00786">
    <property type="entry name" value="dctM"/>
    <property type="match status" value="1"/>
</dbReference>
<evidence type="ECO:0000256" key="1">
    <source>
        <dbReference type="ARBA" id="ARBA00004429"/>
    </source>
</evidence>
<evidence type="ECO:0000256" key="3">
    <source>
        <dbReference type="ARBA" id="ARBA00022519"/>
    </source>
</evidence>
<organism evidence="9 10">
    <name type="scientific">Roseinatronobacter bogoriensis subsp. barguzinensis</name>
    <dbReference type="NCBI Taxonomy" id="441209"/>
    <lineage>
        <taxon>Bacteria</taxon>
        <taxon>Pseudomonadati</taxon>
        <taxon>Pseudomonadota</taxon>
        <taxon>Alphaproteobacteria</taxon>
        <taxon>Rhodobacterales</taxon>
        <taxon>Paracoccaceae</taxon>
        <taxon>Roseinatronobacter</taxon>
    </lineage>
</organism>
<feature type="transmembrane region" description="Helical" evidence="7">
    <location>
        <begin position="212"/>
        <end position="236"/>
    </location>
</feature>
<evidence type="ECO:0000313" key="9">
    <source>
        <dbReference type="EMBL" id="ATX64805.1"/>
    </source>
</evidence>
<dbReference type="GO" id="GO:0005886">
    <property type="term" value="C:plasma membrane"/>
    <property type="evidence" value="ECO:0007669"/>
    <property type="project" value="UniProtKB-SubCell"/>
</dbReference>
<keyword evidence="3 7" id="KW-0997">Cell inner membrane</keyword>
<keyword evidence="10" id="KW-1185">Reference proteome</keyword>
<dbReference type="PIRSF" id="PIRSF006066">
    <property type="entry name" value="HI0050"/>
    <property type="match status" value="1"/>
</dbReference>
<dbReference type="PANTHER" id="PTHR33362">
    <property type="entry name" value="SIALIC ACID TRAP TRANSPORTER PERMEASE PROTEIN SIAT-RELATED"/>
    <property type="match status" value="1"/>
</dbReference>
<comment type="subunit">
    <text evidence="7">The complex comprises the extracytoplasmic solute receptor protein and the two transmembrane proteins.</text>
</comment>
<dbReference type="EMBL" id="CP024899">
    <property type="protein sequence ID" value="ATX64805.1"/>
    <property type="molecule type" value="Genomic_DNA"/>
</dbReference>
<dbReference type="Pfam" id="PF06808">
    <property type="entry name" value="DctM"/>
    <property type="match status" value="1"/>
</dbReference>
<keyword evidence="2" id="KW-1003">Cell membrane</keyword>
<evidence type="ECO:0000256" key="4">
    <source>
        <dbReference type="ARBA" id="ARBA00022692"/>
    </source>
</evidence>